<evidence type="ECO:0000259" key="3">
    <source>
        <dbReference type="PROSITE" id="PS50965"/>
    </source>
</evidence>
<dbReference type="Proteomes" id="UP000004374">
    <property type="component" value="Unassembled WGS sequence"/>
</dbReference>
<feature type="transmembrane region" description="Helical" evidence="1">
    <location>
        <begin position="129"/>
        <end position="162"/>
    </location>
</feature>
<feature type="chain" id="PRO_5003638651" description="NERD domain-containing protein" evidence="2">
    <location>
        <begin position="21"/>
        <end position="347"/>
    </location>
</feature>
<proteinExistence type="predicted"/>
<dbReference type="EMBL" id="BAFK01000001">
    <property type="protein sequence ID" value="GAB57097.1"/>
    <property type="molecule type" value="Genomic_DNA"/>
</dbReference>
<evidence type="ECO:0000313" key="5">
    <source>
        <dbReference type="Proteomes" id="UP000004374"/>
    </source>
</evidence>
<evidence type="ECO:0000256" key="2">
    <source>
        <dbReference type="SAM" id="SignalP"/>
    </source>
</evidence>
<dbReference type="PROSITE" id="PS50965">
    <property type="entry name" value="NERD"/>
    <property type="match status" value="1"/>
</dbReference>
<dbReference type="InterPro" id="IPR011528">
    <property type="entry name" value="NERD"/>
</dbReference>
<protein>
    <recommendedName>
        <fullName evidence="3">NERD domain-containing protein</fullName>
    </recommendedName>
</protein>
<keyword evidence="1" id="KW-1133">Transmembrane helix</keyword>
<keyword evidence="5" id="KW-1185">Reference proteome</keyword>
<comment type="caution">
    <text evidence="4">The sequence shown here is derived from an EMBL/GenBank/DDBJ whole genome shotgun (WGS) entry which is preliminary data.</text>
</comment>
<keyword evidence="2" id="KW-0732">Signal</keyword>
<reference evidence="4 5" key="1">
    <citation type="journal article" date="2012" name="J. Bacteriol.">
        <title>Genome Sequence of the Protease-Producing Bacterium Rheinheimera nanhaiensis E407-8T, Isolated from Deep-Sea Sediment of the South China Sea.</title>
        <authorList>
            <person name="Zhang X.-Y."/>
            <person name="Zhang Y.-J."/>
            <person name="Qin Q.-L."/>
            <person name="Xie B.-B."/>
            <person name="Chen X.-L."/>
            <person name="Zhou B.-C."/>
            <person name="Zhang Y.-Z."/>
        </authorList>
    </citation>
    <scope>NUCLEOTIDE SEQUENCE [LARGE SCALE GENOMIC DNA]</scope>
    <source>
        <strain evidence="4 5">E407-8</strain>
    </source>
</reference>
<gene>
    <name evidence="4" type="ORF">RNAN_0060</name>
</gene>
<dbReference type="RefSeq" id="WP_008217556.1">
    <property type="nucleotide sequence ID" value="NZ_BAFK01000001.1"/>
</dbReference>
<dbReference type="AlphaFoldDB" id="I1DSR9"/>
<feature type="domain" description="NERD" evidence="3">
    <location>
        <begin position="169"/>
        <end position="286"/>
    </location>
</feature>
<keyword evidence="1" id="KW-0812">Transmembrane</keyword>
<organism evidence="4 5">
    <name type="scientific">Rheinheimera nanhaiensis E407-8</name>
    <dbReference type="NCBI Taxonomy" id="562729"/>
    <lineage>
        <taxon>Bacteria</taxon>
        <taxon>Pseudomonadati</taxon>
        <taxon>Pseudomonadota</taxon>
        <taxon>Gammaproteobacteria</taxon>
        <taxon>Chromatiales</taxon>
        <taxon>Chromatiaceae</taxon>
        <taxon>Rheinheimera</taxon>
    </lineage>
</organism>
<accession>I1DSR9</accession>
<keyword evidence="1" id="KW-0472">Membrane</keyword>
<evidence type="ECO:0000256" key="1">
    <source>
        <dbReference type="SAM" id="Phobius"/>
    </source>
</evidence>
<dbReference type="STRING" id="562729.RNAN_0060"/>
<name>I1DSR9_9GAMM</name>
<dbReference type="OrthoDB" id="5782056at2"/>
<feature type="signal peptide" evidence="2">
    <location>
        <begin position="1"/>
        <end position="20"/>
    </location>
</feature>
<evidence type="ECO:0000313" key="4">
    <source>
        <dbReference type="EMBL" id="GAB57097.1"/>
    </source>
</evidence>
<dbReference type="Pfam" id="PF08378">
    <property type="entry name" value="NERD"/>
    <property type="match status" value="1"/>
</dbReference>
<sequence length="347" mass="38596">MRWKRFTLPLLLLFSPLALSQKQYTEAACLLLQHQIVQFAAQPNSHNYLSAKREVDNHCLNPIPAPVKDVVLTNIPAKPVTVSSVKNTVTTKPVNTATATKATTPPPVKPAPAAAPKPADVLKGYFAPVAALFGAILALLGGMLAMLLLLVIVVVLIGFIAARYGARIKGAMEERALHKVLVKELPASYQHYRNLVIPTAKGDFTEVDHLVLSPFGIFVIEVKNYRGWIFGGEKQPQWTLQRFRSKHPFMNPLHQNYKHTQAVKQLLGLTGKDADSVQSIVAFGRHAEFKFQIPPNVMYTSLVGDYINDFYQPCFSDEQMRMFSARLNMAKAGKKVLRKLHMQQFGA</sequence>